<name>A0AAX6G3J1_IRIPA</name>
<evidence type="ECO:0000313" key="2">
    <source>
        <dbReference type="EMBL" id="KAJ6823200.1"/>
    </source>
</evidence>
<reference evidence="2" key="1">
    <citation type="journal article" date="2023" name="GigaByte">
        <title>Genome assembly of the bearded iris, Iris pallida Lam.</title>
        <authorList>
            <person name="Bruccoleri R.E."/>
            <person name="Oakeley E.J."/>
            <person name="Faust A.M.E."/>
            <person name="Altorfer M."/>
            <person name="Dessus-Babus S."/>
            <person name="Burckhardt D."/>
            <person name="Oertli M."/>
            <person name="Naumann U."/>
            <person name="Petersen F."/>
            <person name="Wong J."/>
        </authorList>
    </citation>
    <scope>NUCLEOTIDE SEQUENCE</scope>
    <source>
        <strain evidence="2">GSM-AAB239-AS_SAM_17_03QT</strain>
    </source>
</reference>
<dbReference type="AlphaFoldDB" id="A0AAX6G3J1"/>
<gene>
    <name evidence="1" type="ORF">M6B38_204975</name>
    <name evidence="2" type="ORF">M6B38_384775</name>
</gene>
<reference evidence="2" key="2">
    <citation type="submission" date="2023-04" db="EMBL/GenBank/DDBJ databases">
        <authorList>
            <person name="Bruccoleri R.E."/>
            <person name="Oakeley E.J."/>
            <person name="Faust A.-M."/>
            <person name="Dessus-Babus S."/>
            <person name="Altorfer M."/>
            <person name="Burckhardt D."/>
            <person name="Oertli M."/>
            <person name="Naumann U."/>
            <person name="Petersen F."/>
            <person name="Wong J."/>
        </authorList>
    </citation>
    <scope>NUCLEOTIDE SEQUENCE</scope>
    <source>
        <strain evidence="2">GSM-AAB239-AS_SAM_17_03QT</strain>
        <tissue evidence="2">Leaf</tissue>
    </source>
</reference>
<proteinExistence type="predicted"/>
<dbReference type="Proteomes" id="UP001140949">
    <property type="component" value="Unassembled WGS sequence"/>
</dbReference>
<sequence length="97" mass="10651">MAKRRVPPNVDDWMSAGSSAIGVLFLEQRRIDEASIGTRKIPAILPLPEAAAGIVFLDKLSFSPAMREFLSDGDSILLVDSVSRAWRGRRSTPLIRS</sequence>
<protein>
    <submittedName>
        <fullName evidence="2">Uncharacterized protein</fullName>
    </submittedName>
</protein>
<accession>A0AAX6G3J1</accession>
<evidence type="ECO:0000313" key="3">
    <source>
        <dbReference type="Proteomes" id="UP001140949"/>
    </source>
</evidence>
<dbReference type="EMBL" id="JANAVB010039212">
    <property type="protein sequence ID" value="KAJ6800133.1"/>
    <property type="molecule type" value="Genomic_DNA"/>
</dbReference>
<dbReference type="EMBL" id="JANAVB010023413">
    <property type="protein sequence ID" value="KAJ6823200.1"/>
    <property type="molecule type" value="Genomic_DNA"/>
</dbReference>
<comment type="caution">
    <text evidence="2">The sequence shown here is derived from an EMBL/GenBank/DDBJ whole genome shotgun (WGS) entry which is preliminary data.</text>
</comment>
<organism evidence="2 3">
    <name type="scientific">Iris pallida</name>
    <name type="common">Sweet iris</name>
    <dbReference type="NCBI Taxonomy" id="29817"/>
    <lineage>
        <taxon>Eukaryota</taxon>
        <taxon>Viridiplantae</taxon>
        <taxon>Streptophyta</taxon>
        <taxon>Embryophyta</taxon>
        <taxon>Tracheophyta</taxon>
        <taxon>Spermatophyta</taxon>
        <taxon>Magnoliopsida</taxon>
        <taxon>Liliopsida</taxon>
        <taxon>Asparagales</taxon>
        <taxon>Iridaceae</taxon>
        <taxon>Iridoideae</taxon>
        <taxon>Irideae</taxon>
        <taxon>Iris</taxon>
    </lineage>
</organism>
<evidence type="ECO:0000313" key="1">
    <source>
        <dbReference type="EMBL" id="KAJ6800133.1"/>
    </source>
</evidence>
<keyword evidence="3" id="KW-1185">Reference proteome</keyword>